<evidence type="ECO:0000256" key="12">
    <source>
        <dbReference type="ARBA" id="ARBA00022958"/>
    </source>
</evidence>
<feature type="binding site" evidence="16">
    <location>
        <position position="171"/>
    </location>
    <ligand>
        <name>substrate</name>
    </ligand>
</feature>
<evidence type="ECO:0000256" key="1">
    <source>
        <dbReference type="ARBA" id="ARBA00001206"/>
    </source>
</evidence>
<evidence type="ECO:0000256" key="9">
    <source>
        <dbReference type="ARBA" id="ARBA00022741"/>
    </source>
</evidence>
<dbReference type="GO" id="GO:0046872">
    <property type="term" value="F:metal ion binding"/>
    <property type="evidence" value="ECO:0007669"/>
    <property type="project" value="UniProtKB-KW"/>
</dbReference>
<dbReference type="NCBIfam" id="TIGR00671">
    <property type="entry name" value="baf"/>
    <property type="match status" value="1"/>
</dbReference>
<evidence type="ECO:0000256" key="5">
    <source>
        <dbReference type="ARBA" id="ARBA00011738"/>
    </source>
</evidence>
<dbReference type="PANTHER" id="PTHR34265">
    <property type="entry name" value="TYPE III PANTOTHENATE KINASE"/>
    <property type="match status" value="1"/>
</dbReference>
<keyword evidence="8 16" id="KW-0808">Transferase</keyword>
<keyword evidence="10 16" id="KW-0418">Kinase</keyword>
<dbReference type="Gene3D" id="3.30.420.40">
    <property type="match status" value="2"/>
</dbReference>
<comment type="pathway">
    <text evidence="4 16">Cofactor biosynthesis; coenzyme A biosynthesis; CoA from (R)-pantothenate: step 1/5.</text>
</comment>
<evidence type="ECO:0000256" key="11">
    <source>
        <dbReference type="ARBA" id="ARBA00022840"/>
    </source>
</evidence>
<evidence type="ECO:0000256" key="2">
    <source>
        <dbReference type="ARBA" id="ARBA00001958"/>
    </source>
</evidence>
<protein>
    <recommendedName>
        <fullName evidence="15 16">Type III pantothenate kinase</fullName>
        <ecNumber evidence="6 16">2.7.1.33</ecNumber>
    </recommendedName>
    <alternativeName>
        <fullName evidence="16">PanK-III</fullName>
    </alternativeName>
    <alternativeName>
        <fullName evidence="16">Pantothenic acid kinase</fullName>
    </alternativeName>
</protein>
<dbReference type="GO" id="GO:0004594">
    <property type="term" value="F:pantothenate kinase activity"/>
    <property type="evidence" value="ECO:0007669"/>
    <property type="project" value="UniProtKB-UniRule"/>
</dbReference>
<feature type="binding site" evidence="16">
    <location>
        <position position="119"/>
    </location>
    <ligand>
        <name>ATP</name>
        <dbReference type="ChEBI" id="CHEBI:30616"/>
    </ligand>
</feature>
<comment type="cofactor">
    <cofactor evidence="16">
        <name>NH4(+)</name>
        <dbReference type="ChEBI" id="CHEBI:28938"/>
    </cofactor>
    <cofactor evidence="16">
        <name>K(+)</name>
        <dbReference type="ChEBI" id="CHEBI:29103"/>
    </cofactor>
    <text evidence="16">A monovalent cation. Ammonium or potassium.</text>
</comment>
<evidence type="ECO:0000256" key="4">
    <source>
        <dbReference type="ARBA" id="ARBA00005225"/>
    </source>
</evidence>
<gene>
    <name evidence="16" type="primary">coaX</name>
    <name evidence="17" type="ORF">FJY68_07130</name>
</gene>
<keyword evidence="12 16" id="KW-0630">Potassium</keyword>
<evidence type="ECO:0000256" key="10">
    <source>
        <dbReference type="ARBA" id="ARBA00022777"/>
    </source>
</evidence>
<keyword evidence="9 16" id="KW-0547">Nucleotide-binding</keyword>
<keyword evidence="11 16" id="KW-0067">ATP-binding</keyword>
<dbReference type="InterPro" id="IPR004619">
    <property type="entry name" value="Type_III_PanK"/>
</dbReference>
<dbReference type="CDD" id="cd24015">
    <property type="entry name" value="ASKHA_NBD_PanK-III"/>
    <property type="match status" value="1"/>
</dbReference>
<feature type="binding site" evidence="16">
    <location>
        <position position="87"/>
    </location>
    <ligand>
        <name>substrate</name>
    </ligand>
</feature>
<evidence type="ECO:0000256" key="3">
    <source>
        <dbReference type="ARBA" id="ARBA00004496"/>
    </source>
</evidence>
<organism evidence="17 18">
    <name type="scientific">candidate division WOR-3 bacterium</name>
    <dbReference type="NCBI Taxonomy" id="2052148"/>
    <lineage>
        <taxon>Bacteria</taxon>
        <taxon>Bacteria division WOR-3</taxon>
    </lineage>
</organism>
<comment type="caution">
    <text evidence="17">The sequence shown here is derived from an EMBL/GenBank/DDBJ whole genome shotgun (WGS) entry which is preliminary data.</text>
</comment>
<evidence type="ECO:0000256" key="6">
    <source>
        <dbReference type="ARBA" id="ARBA00012102"/>
    </source>
</evidence>
<reference evidence="17" key="1">
    <citation type="submission" date="2019-03" db="EMBL/GenBank/DDBJ databases">
        <title>Lake Tanganyika Metagenome-Assembled Genomes (MAGs).</title>
        <authorList>
            <person name="Tran P."/>
        </authorList>
    </citation>
    <scope>NUCLEOTIDE SEQUENCE</scope>
    <source>
        <strain evidence="17">K_DeepCast_150m_m2_040</strain>
    </source>
</reference>
<comment type="similarity">
    <text evidence="14 16">Belongs to the type III pantothenate kinase family.</text>
</comment>
<evidence type="ECO:0000313" key="17">
    <source>
        <dbReference type="EMBL" id="MBM3331612.1"/>
    </source>
</evidence>
<accession>A0A937XEJ8</accession>
<proteinExistence type="inferred from homology"/>
<dbReference type="SUPFAM" id="SSF53067">
    <property type="entry name" value="Actin-like ATPase domain"/>
    <property type="match status" value="2"/>
</dbReference>
<evidence type="ECO:0000256" key="14">
    <source>
        <dbReference type="ARBA" id="ARBA00038036"/>
    </source>
</evidence>
<comment type="catalytic activity">
    <reaction evidence="1 16">
        <text>(R)-pantothenate + ATP = (R)-4'-phosphopantothenate + ADP + H(+)</text>
        <dbReference type="Rhea" id="RHEA:16373"/>
        <dbReference type="ChEBI" id="CHEBI:10986"/>
        <dbReference type="ChEBI" id="CHEBI:15378"/>
        <dbReference type="ChEBI" id="CHEBI:29032"/>
        <dbReference type="ChEBI" id="CHEBI:30616"/>
        <dbReference type="ChEBI" id="CHEBI:456216"/>
        <dbReference type="EC" id="2.7.1.33"/>
    </reaction>
</comment>
<evidence type="ECO:0000256" key="15">
    <source>
        <dbReference type="ARBA" id="ARBA00040883"/>
    </source>
</evidence>
<dbReference type="EC" id="2.7.1.33" evidence="6 16"/>
<comment type="subunit">
    <text evidence="5 16">Homodimer.</text>
</comment>
<dbReference type="Proteomes" id="UP000779900">
    <property type="component" value="Unassembled WGS sequence"/>
</dbReference>
<dbReference type="EMBL" id="VGIR01000037">
    <property type="protein sequence ID" value="MBM3331612.1"/>
    <property type="molecule type" value="Genomic_DNA"/>
</dbReference>
<keyword evidence="13 16" id="KW-0173">Coenzyme A biosynthesis</keyword>
<comment type="subcellular location">
    <subcellularLocation>
        <location evidence="3 16">Cytoplasm</location>
    </subcellularLocation>
</comment>
<comment type="cofactor">
    <cofactor evidence="2">
        <name>K(+)</name>
        <dbReference type="ChEBI" id="CHEBI:29103"/>
    </cofactor>
</comment>
<keyword evidence="7 16" id="KW-0963">Cytoplasm</keyword>
<evidence type="ECO:0000256" key="16">
    <source>
        <dbReference type="HAMAP-Rule" id="MF_01274"/>
    </source>
</evidence>
<keyword evidence="16" id="KW-0479">Metal-binding</keyword>
<dbReference type="PANTHER" id="PTHR34265:SF1">
    <property type="entry name" value="TYPE III PANTOTHENATE KINASE"/>
    <property type="match status" value="1"/>
</dbReference>
<dbReference type="AlphaFoldDB" id="A0A937XEJ8"/>
<dbReference type="GO" id="GO:0005524">
    <property type="term" value="F:ATP binding"/>
    <property type="evidence" value="ECO:0007669"/>
    <property type="project" value="UniProtKB-UniRule"/>
</dbReference>
<comment type="function">
    <text evidence="16">Catalyzes the phosphorylation of pantothenate (Pan), the first step in CoA biosynthesis.</text>
</comment>
<name>A0A937XEJ8_UNCW3</name>
<dbReference type="GO" id="GO:0015937">
    <property type="term" value="P:coenzyme A biosynthetic process"/>
    <property type="evidence" value="ECO:0007669"/>
    <property type="project" value="UniProtKB-UniRule"/>
</dbReference>
<feature type="active site" description="Proton acceptor" evidence="16">
    <location>
        <position position="95"/>
    </location>
</feature>
<evidence type="ECO:0000256" key="8">
    <source>
        <dbReference type="ARBA" id="ARBA00022679"/>
    </source>
</evidence>
<evidence type="ECO:0000313" key="18">
    <source>
        <dbReference type="Proteomes" id="UP000779900"/>
    </source>
</evidence>
<dbReference type="InterPro" id="IPR043129">
    <property type="entry name" value="ATPase_NBD"/>
</dbReference>
<dbReference type="GO" id="GO:0005737">
    <property type="term" value="C:cytoplasm"/>
    <property type="evidence" value="ECO:0007669"/>
    <property type="project" value="UniProtKB-SubCell"/>
</dbReference>
<feature type="binding site" evidence="16">
    <location>
        <begin position="6"/>
        <end position="13"/>
    </location>
    <ligand>
        <name>ATP</name>
        <dbReference type="ChEBI" id="CHEBI:30616"/>
    </ligand>
</feature>
<dbReference type="HAMAP" id="MF_01274">
    <property type="entry name" value="Pantothen_kinase_3"/>
    <property type="match status" value="1"/>
</dbReference>
<feature type="binding site" evidence="16">
    <location>
        <begin position="93"/>
        <end position="96"/>
    </location>
    <ligand>
        <name>substrate</name>
    </ligand>
</feature>
<evidence type="ECO:0000256" key="13">
    <source>
        <dbReference type="ARBA" id="ARBA00022993"/>
    </source>
</evidence>
<dbReference type="Pfam" id="PF03309">
    <property type="entry name" value="Pan_kinase"/>
    <property type="match status" value="1"/>
</dbReference>
<evidence type="ECO:0000256" key="7">
    <source>
        <dbReference type="ARBA" id="ARBA00022490"/>
    </source>
</evidence>
<feature type="binding site" evidence="16">
    <location>
        <position position="116"/>
    </location>
    <ligand>
        <name>K(+)</name>
        <dbReference type="ChEBI" id="CHEBI:29103"/>
    </ligand>
</feature>
<sequence length="245" mass="26043">MILTVLVGNTNTRLAWFNSRRLERFLILPTPALRDGRLPRPGPIAGIAVASVVAAVTNPVIERLRSSTGLEPLVVGPGTRTGLRFKYLRKDLGADRVCVAVGAARSLPGRDVIVFDFGTATTVNVILGEGVFAGGAILPGIQMSLDCLAAGTAGLPIVTPGRLLGPLQRTTRTAIQAGVSALFAGGIDRIVDQVELGLRRRFEVVATGGAASIARSYGRRIRSVRPRLANEGLGEIWYRNNCPRE</sequence>